<feature type="transmembrane region" description="Helical" evidence="9">
    <location>
        <begin position="154"/>
        <end position="177"/>
    </location>
</feature>
<dbReference type="InterPro" id="IPR036890">
    <property type="entry name" value="HATPase_C_sf"/>
</dbReference>
<dbReference type="EC" id="2.7.13.3" evidence="3"/>
<accession>A0A4R1MFS8</accession>
<keyword evidence="7" id="KW-0902">Two-component regulatory system</keyword>
<dbReference type="InterPro" id="IPR050351">
    <property type="entry name" value="BphY/WalK/GraS-like"/>
</dbReference>
<evidence type="ECO:0000313" key="12">
    <source>
        <dbReference type="Proteomes" id="UP000294545"/>
    </source>
</evidence>
<dbReference type="FunFam" id="1.10.287.130:FF:000001">
    <property type="entry name" value="Two-component sensor histidine kinase"/>
    <property type="match status" value="1"/>
</dbReference>
<dbReference type="GO" id="GO:0005886">
    <property type="term" value="C:plasma membrane"/>
    <property type="evidence" value="ECO:0007669"/>
    <property type="project" value="TreeGrafter"/>
</dbReference>
<dbReference type="SUPFAM" id="SSF47384">
    <property type="entry name" value="Homodimeric domain of signal transducing histidine kinase"/>
    <property type="match status" value="1"/>
</dbReference>
<comment type="caution">
    <text evidence="11">The sequence shown here is derived from an EMBL/GenBank/DDBJ whole genome shotgun (WGS) entry which is preliminary data.</text>
</comment>
<feature type="domain" description="Histidine kinase" evidence="10">
    <location>
        <begin position="197"/>
        <end position="414"/>
    </location>
</feature>
<name>A0A4R1MFS8_9FIRM</name>
<dbReference type="FunFam" id="3.30.565.10:FF:000006">
    <property type="entry name" value="Sensor histidine kinase WalK"/>
    <property type="match status" value="1"/>
</dbReference>
<dbReference type="EMBL" id="SMGQ01000015">
    <property type="protein sequence ID" value="TCK90590.1"/>
    <property type="molecule type" value="Genomic_DNA"/>
</dbReference>
<proteinExistence type="predicted"/>
<dbReference type="PROSITE" id="PS50109">
    <property type="entry name" value="HIS_KIN"/>
    <property type="match status" value="1"/>
</dbReference>
<evidence type="ECO:0000256" key="4">
    <source>
        <dbReference type="ARBA" id="ARBA00022553"/>
    </source>
</evidence>
<dbReference type="PANTHER" id="PTHR45453:SF1">
    <property type="entry name" value="PHOSPHATE REGULON SENSOR PROTEIN PHOR"/>
    <property type="match status" value="1"/>
</dbReference>
<dbReference type="GO" id="GO:0016036">
    <property type="term" value="P:cellular response to phosphate starvation"/>
    <property type="evidence" value="ECO:0007669"/>
    <property type="project" value="TreeGrafter"/>
</dbReference>
<dbReference type="SUPFAM" id="SSF55874">
    <property type="entry name" value="ATPase domain of HSP90 chaperone/DNA topoisomerase II/histidine kinase"/>
    <property type="match status" value="1"/>
</dbReference>
<dbReference type="Pfam" id="PF00512">
    <property type="entry name" value="HisKA"/>
    <property type="match status" value="1"/>
</dbReference>
<dbReference type="InterPro" id="IPR004358">
    <property type="entry name" value="Sig_transdc_His_kin-like_C"/>
</dbReference>
<dbReference type="Gene3D" id="1.10.287.130">
    <property type="match status" value="1"/>
</dbReference>
<keyword evidence="9" id="KW-0812">Transmembrane</keyword>
<comment type="catalytic activity">
    <reaction evidence="1">
        <text>ATP + protein L-histidine = ADP + protein N-phospho-L-histidine.</text>
        <dbReference type="EC" id="2.7.13.3"/>
    </reaction>
</comment>
<keyword evidence="6 11" id="KW-0418">Kinase</keyword>
<dbReference type="CDD" id="cd00082">
    <property type="entry name" value="HisKA"/>
    <property type="match status" value="1"/>
</dbReference>
<sequence length="419" mass="48385">MFLKLKNRFLILNIVIITLTMIFSFLIIFLITYNSIRSNIDFELQRLDGFNRSPNNFLAQPRPERLNDELPQERSVFFTLTLDPNNNIIEGYSTFQIDEIFLTTAKNIVINNNADSGSIKLDGHNWAYTIKSQFENEKIIFLDVTSQYDILRNLVYTFLVVALVMLLIIYFISHFFANQSIKPVKDAFEKQKLFISDASHELKTPLTVIRTNLDVVLDNPKDTIENQAKWLQYIKSEAERMSTLTNDLLYLSHIDSINNDFTFSSFNLTETLEQVLLAMEAIIFEKNIALHYELEENIYLYGIKEQIKQAAMIFIDNAIKYTNKHGKIIITLHHSPQPTLIFSNSGEGIPKEQLNNIFDRFYRVDPSRTKSQSGGYGLGLSIAKKIIEQHNGNITVESTPNELTTFTILFPIFSSKKHH</sequence>
<dbReference type="GO" id="GO:0004721">
    <property type="term" value="F:phosphoprotein phosphatase activity"/>
    <property type="evidence" value="ECO:0007669"/>
    <property type="project" value="TreeGrafter"/>
</dbReference>
<keyword evidence="5" id="KW-0808">Transferase</keyword>
<evidence type="ECO:0000256" key="2">
    <source>
        <dbReference type="ARBA" id="ARBA00004370"/>
    </source>
</evidence>
<dbReference type="OrthoDB" id="112712at2"/>
<dbReference type="PANTHER" id="PTHR45453">
    <property type="entry name" value="PHOSPHATE REGULON SENSOR PROTEIN PHOR"/>
    <property type="match status" value="1"/>
</dbReference>
<comment type="subcellular location">
    <subcellularLocation>
        <location evidence="2">Membrane</location>
    </subcellularLocation>
</comment>
<evidence type="ECO:0000256" key="6">
    <source>
        <dbReference type="ARBA" id="ARBA00022777"/>
    </source>
</evidence>
<evidence type="ECO:0000313" key="11">
    <source>
        <dbReference type="EMBL" id="TCK90590.1"/>
    </source>
</evidence>
<evidence type="ECO:0000256" key="3">
    <source>
        <dbReference type="ARBA" id="ARBA00012438"/>
    </source>
</evidence>
<dbReference type="PRINTS" id="PR00344">
    <property type="entry name" value="BCTRLSENSOR"/>
</dbReference>
<gene>
    <name evidence="11" type="ORF">EDC19_2359</name>
</gene>
<dbReference type="InterPro" id="IPR003594">
    <property type="entry name" value="HATPase_dom"/>
</dbReference>
<dbReference type="Gene3D" id="3.30.565.10">
    <property type="entry name" value="Histidine kinase-like ATPase, C-terminal domain"/>
    <property type="match status" value="1"/>
</dbReference>
<dbReference type="InterPro" id="IPR036097">
    <property type="entry name" value="HisK_dim/P_sf"/>
</dbReference>
<dbReference type="CDD" id="cd00075">
    <property type="entry name" value="HATPase"/>
    <property type="match status" value="1"/>
</dbReference>
<dbReference type="SMART" id="SM00388">
    <property type="entry name" value="HisKA"/>
    <property type="match status" value="1"/>
</dbReference>
<protein>
    <recommendedName>
        <fullName evidence="3">histidine kinase</fullName>
        <ecNumber evidence="3">2.7.13.3</ecNumber>
    </recommendedName>
</protein>
<dbReference type="SMART" id="SM00387">
    <property type="entry name" value="HATPase_c"/>
    <property type="match status" value="1"/>
</dbReference>
<dbReference type="AlphaFoldDB" id="A0A4R1MFS8"/>
<dbReference type="GO" id="GO:0000155">
    <property type="term" value="F:phosphorelay sensor kinase activity"/>
    <property type="evidence" value="ECO:0007669"/>
    <property type="project" value="InterPro"/>
</dbReference>
<evidence type="ECO:0000256" key="7">
    <source>
        <dbReference type="ARBA" id="ARBA00023012"/>
    </source>
</evidence>
<reference evidence="11 12" key="1">
    <citation type="submission" date="2019-03" db="EMBL/GenBank/DDBJ databases">
        <title>Genomic Encyclopedia of Type Strains, Phase IV (KMG-IV): sequencing the most valuable type-strain genomes for metagenomic binning, comparative biology and taxonomic classification.</title>
        <authorList>
            <person name="Goeker M."/>
        </authorList>
    </citation>
    <scope>NUCLEOTIDE SEQUENCE [LARGE SCALE GENOMIC DNA]</scope>
    <source>
        <strain evidence="11 12">DSM 24176</strain>
    </source>
</reference>
<organism evidence="11 12">
    <name type="scientific">Natranaerovirga hydrolytica</name>
    <dbReference type="NCBI Taxonomy" id="680378"/>
    <lineage>
        <taxon>Bacteria</taxon>
        <taxon>Bacillati</taxon>
        <taxon>Bacillota</taxon>
        <taxon>Clostridia</taxon>
        <taxon>Lachnospirales</taxon>
        <taxon>Natranaerovirgaceae</taxon>
        <taxon>Natranaerovirga</taxon>
    </lineage>
</organism>
<dbReference type="Proteomes" id="UP000294545">
    <property type="component" value="Unassembled WGS sequence"/>
</dbReference>
<feature type="transmembrane region" description="Helical" evidence="9">
    <location>
        <begin position="9"/>
        <end position="33"/>
    </location>
</feature>
<keyword evidence="8 9" id="KW-0472">Membrane</keyword>
<keyword evidence="4" id="KW-0597">Phosphoprotein</keyword>
<keyword evidence="9" id="KW-1133">Transmembrane helix</keyword>
<evidence type="ECO:0000256" key="1">
    <source>
        <dbReference type="ARBA" id="ARBA00000085"/>
    </source>
</evidence>
<dbReference type="InterPro" id="IPR005467">
    <property type="entry name" value="His_kinase_dom"/>
</dbReference>
<dbReference type="InterPro" id="IPR003661">
    <property type="entry name" value="HisK_dim/P_dom"/>
</dbReference>
<evidence type="ECO:0000256" key="9">
    <source>
        <dbReference type="SAM" id="Phobius"/>
    </source>
</evidence>
<evidence type="ECO:0000259" key="10">
    <source>
        <dbReference type="PROSITE" id="PS50109"/>
    </source>
</evidence>
<keyword evidence="12" id="KW-1185">Reference proteome</keyword>
<evidence type="ECO:0000256" key="8">
    <source>
        <dbReference type="ARBA" id="ARBA00023136"/>
    </source>
</evidence>
<dbReference type="Pfam" id="PF02518">
    <property type="entry name" value="HATPase_c"/>
    <property type="match status" value="1"/>
</dbReference>
<evidence type="ECO:0000256" key="5">
    <source>
        <dbReference type="ARBA" id="ARBA00022679"/>
    </source>
</evidence>
<dbReference type="RefSeq" id="WP_132283035.1">
    <property type="nucleotide sequence ID" value="NZ_SMGQ01000015.1"/>
</dbReference>